<dbReference type="HOGENOM" id="CLU_2356860_0_0_5"/>
<evidence type="ECO:0000256" key="1">
    <source>
        <dbReference type="SAM" id="MobiDB-lite"/>
    </source>
</evidence>
<dbReference type="AlphaFoldDB" id="Q1QMW1"/>
<feature type="compositionally biased region" description="Polar residues" evidence="1">
    <location>
        <begin position="7"/>
        <end position="21"/>
    </location>
</feature>
<protein>
    <submittedName>
        <fullName evidence="2">Uncharacterized protein</fullName>
    </submittedName>
</protein>
<feature type="compositionally biased region" description="Basic and acidic residues" evidence="1">
    <location>
        <begin position="26"/>
        <end position="36"/>
    </location>
</feature>
<accession>Q1QMW1</accession>
<dbReference type="KEGG" id="nha:Nham_1617"/>
<gene>
    <name evidence="2" type="ordered locus">Nham_1617</name>
</gene>
<organism evidence="2 3">
    <name type="scientific">Nitrobacter hamburgensis (strain DSM 10229 / NCIMB 13809 / X14)</name>
    <dbReference type="NCBI Taxonomy" id="323097"/>
    <lineage>
        <taxon>Bacteria</taxon>
        <taxon>Pseudomonadati</taxon>
        <taxon>Pseudomonadota</taxon>
        <taxon>Alphaproteobacteria</taxon>
        <taxon>Hyphomicrobiales</taxon>
        <taxon>Nitrobacteraceae</taxon>
        <taxon>Nitrobacter</taxon>
    </lineage>
</organism>
<sequence length="96" mass="10894">MSFEGGQKTNRTLGMSATQHPQRPPASERRDIRFREGFPSSRVAPNPSRTSPSLGNKPQPADLQSVFERGMSLSLTRGWIPVRMKKTRQIKIRARF</sequence>
<reference evidence="2 3" key="1">
    <citation type="submission" date="2006-03" db="EMBL/GenBank/DDBJ databases">
        <title>Complete sequence of chromosome of Nitrobacter hamburgensis X14.</title>
        <authorList>
            <consortium name="US DOE Joint Genome Institute"/>
            <person name="Copeland A."/>
            <person name="Lucas S."/>
            <person name="Lapidus A."/>
            <person name="Barry K."/>
            <person name="Detter J.C."/>
            <person name="Glavina del Rio T."/>
            <person name="Hammon N."/>
            <person name="Israni S."/>
            <person name="Dalin E."/>
            <person name="Tice H."/>
            <person name="Pitluck S."/>
            <person name="Chain P."/>
            <person name="Malfatti S."/>
            <person name="Shin M."/>
            <person name="Vergez L."/>
            <person name="Schmutz J."/>
            <person name="Larimer F."/>
            <person name="Land M."/>
            <person name="Hauser L."/>
            <person name="Kyrpides N."/>
            <person name="Ivanova N."/>
            <person name="Ward B."/>
            <person name="Arp D."/>
            <person name="Klotz M."/>
            <person name="Stein L."/>
            <person name="O'Mullan G."/>
            <person name="Starkenburg S."/>
            <person name="Sayavedra L."/>
            <person name="Poret-Peterson A.T."/>
            <person name="Gentry M.E."/>
            <person name="Bruce D."/>
            <person name="Richardson P."/>
        </authorList>
    </citation>
    <scope>NUCLEOTIDE SEQUENCE [LARGE SCALE GENOMIC DNA]</scope>
    <source>
        <strain evidence="3">DSM 10229 / NCIMB 13809 / X14</strain>
    </source>
</reference>
<proteinExistence type="predicted"/>
<feature type="compositionally biased region" description="Polar residues" evidence="1">
    <location>
        <begin position="47"/>
        <end position="56"/>
    </location>
</feature>
<dbReference type="Proteomes" id="UP000001953">
    <property type="component" value="Chromosome"/>
</dbReference>
<keyword evidence="3" id="KW-1185">Reference proteome</keyword>
<evidence type="ECO:0000313" key="3">
    <source>
        <dbReference type="Proteomes" id="UP000001953"/>
    </source>
</evidence>
<name>Q1QMW1_NITHX</name>
<dbReference type="EMBL" id="CP000319">
    <property type="protein sequence ID" value="ABE62436.1"/>
    <property type="molecule type" value="Genomic_DNA"/>
</dbReference>
<feature type="region of interest" description="Disordered" evidence="1">
    <location>
        <begin position="1"/>
        <end position="65"/>
    </location>
</feature>
<evidence type="ECO:0000313" key="2">
    <source>
        <dbReference type="EMBL" id="ABE62436.1"/>
    </source>
</evidence>